<gene>
    <name evidence="1" type="ORF">PACILC2_07470</name>
</gene>
<sequence>MKRACSAAAAASLCRDDSGRIRGAGHTRSHALTGRAAPAEAVRLTARKERLLRCSMRLKPSRFRLPGLAPEA</sequence>
<dbReference type="EMBL" id="BOVJ01000023">
    <property type="protein sequence ID" value="GIQ62179.1"/>
    <property type="molecule type" value="Genomic_DNA"/>
</dbReference>
<proteinExistence type="predicted"/>
<keyword evidence="2" id="KW-1185">Reference proteome</keyword>
<evidence type="ECO:0000313" key="2">
    <source>
        <dbReference type="Proteomes" id="UP000680304"/>
    </source>
</evidence>
<reference evidence="1 2" key="1">
    <citation type="submission" date="2021-04" db="EMBL/GenBank/DDBJ databases">
        <title>Draft genome sequence of Paenibacillus cisolokensis, LC2-13A.</title>
        <authorList>
            <person name="Uke A."/>
            <person name="Chhe C."/>
            <person name="Baramee S."/>
            <person name="Kosugi A."/>
        </authorList>
    </citation>
    <scope>NUCLEOTIDE SEQUENCE [LARGE SCALE GENOMIC DNA]</scope>
    <source>
        <strain evidence="1 2">LC2-13A</strain>
    </source>
</reference>
<dbReference type="Proteomes" id="UP000680304">
    <property type="component" value="Unassembled WGS sequence"/>
</dbReference>
<evidence type="ECO:0000313" key="1">
    <source>
        <dbReference type="EMBL" id="GIQ62179.1"/>
    </source>
</evidence>
<protein>
    <submittedName>
        <fullName evidence="1">Uncharacterized protein</fullName>
    </submittedName>
</protein>
<name>A0ABQ4N1X7_9BACL</name>
<organism evidence="1 2">
    <name type="scientific">Paenibacillus cisolokensis</name>
    <dbReference type="NCBI Taxonomy" id="1658519"/>
    <lineage>
        <taxon>Bacteria</taxon>
        <taxon>Bacillati</taxon>
        <taxon>Bacillota</taxon>
        <taxon>Bacilli</taxon>
        <taxon>Bacillales</taxon>
        <taxon>Paenibacillaceae</taxon>
        <taxon>Paenibacillus</taxon>
    </lineage>
</organism>
<dbReference type="RefSeq" id="WP_213527509.1">
    <property type="nucleotide sequence ID" value="NZ_BOVJ01000023.1"/>
</dbReference>
<accession>A0ABQ4N1X7</accession>
<comment type="caution">
    <text evidence="1">The sequence shown here is derived from an EMBL/GenBank/DDBJ whole genome shotgun (WGS) entry which is preliminary data.</text>
</comment>